<feature type="non-terminal residue" evidence="2">
    <location>
        <position position="65"/>
    </location>
</feature>
<name>A0A6J4IPM9_9ACTN</name>
<organism evidence="2">
    <name type="scientific">uncultured Acidimicrobiales bacterium</name>
    <dbReference type="NCBI Taxonomy" id="310071"/>
    <lineage>
        <taxon>Bacteria</taxon>
        <taxon>Bacillati</taxon>
        <taxon>Actinomycetota</taxon>
        <taxon>Acidimicrobiia</taxon>
        <taxon>Acidimicrobiales</taxon>
        <taxon>environmental samples</taxon>
    </lineage>
</organism>
<dbReference type="EMBL" id="CADCTB010000158">
    <property type="protein sequence ID" value="CAA9257505.1"/>
    <property type="molecule type" value="Genomic_DNA"/>
</dbReference>
<evidence type="ECO:0000256" key="1">
    <source>
        <dbReference type="SAM" id="MobiDB-lite"/>
    </source>
</evidence>
<feature type="non-terminal residue" evidence="2">
    <location>
        <position position="1"/>
    </location>
</feature>
<evidence type="ECO:0000313" key="2">
    <source>
        <dbReference type="EMBL" id="CAA9257505.1"/>
    </source>
</evidence>
<feature type="compositionally biased region" description="Basic residues" evidence="1">
    <location>
        <begin position="18"/>
        <end position="33"/>
    </location>
</feature>
<protein>
    <submittedName>
        <fullName evidence="2">Uncharacterized protein</fullName>
    </submittedName>
</protein>
<accession>A0A6J4IPM9</accession>
<sequence length="65" mass="7421">REASAAPQVRGVDCQPGPRRRLPPRRRQPRLRPRHDAVDLRQWRGQVRARGHGDRRLAVGGSRGL</sequence>
<reference evidence="2" key="1">
    <citation type="submission" date="2020-02" db="EMBL/GenBank/DDBJ databases">
        <authorList>
            <person name="Meier V. D."/>
        </authorList>
    </citation>
    <scope>NUCLEOTIDE SEQUENCE</scope>
    <source>
        <strain evidence="2">AVDCRST_MAG10</strain>
    </source>
</reference>
<gene>
    <name evidence="2" type="ORF">AVDCRST_MAG10-2563</name>
</gene>
<dbReference type="AlphaFoldDB" id="A0A6J4IPM9"/>
<proteinExistence type="predicted"/>
<feature type="region of interest" description="Disordered" evidence="1">
    <location>
        <begin position="1"/>
        <end position="37"/>
    </location>
</feature>